<dbReference type="PANTHER" id="PTHR30036:SF7">
    <property type="entry name" value="ABC TRANSPORTER PERIPLASMIC-BINDING PROTEIN YPHF"/>
    <property type="match status" value="1"/>
</dbReference>
<sequence>MKRLLLAGVSVAFAMSLGLGSVDAADKKVLAFVVNGASDFWKIAEAGVKKAQGELPNYNLQLKYPEQAAAAVQQRMMDDLVAAGAAGIMVSAVDPKNQVEHLNKIASQTLLFTTDSDAPNSKRIAYIGSSNVDLGKDAGKLMLKALPNGGKCVGFVGLPGADNARERIEGVKETIKGSKVELVDVRGDEIDQTRAKRNVEDILAAMPDVSCLVGFYSYNTPRIYEVLKEAGKLGKIQIIGFDEDPITLGGVKEGAIAGTVVQQPFEWGYQGMKLMAKYIEGDKSGVPAGGIIIVPGKVIDKSNVDDFMASMKAMLKK</sequence>
<comment type="caution">
    <text evidence="5">The sequence shown here is derived from an EMBL/GenBank/DDBJ whole genome shotgun (WGS) entry which is preliminary data.</text>
</comment>
<proteinExistence type="inferred from homology"/>
<evidence type="ECO:0000259" key="4">
    <source>
        <dbReference type="Pfam" id="PF13407"/>
    </source>
</evidence>
<accession>A0A0R3DKG0</accession>
<dbReference type="GO" id="GO:0030288">
    <property type="term" value="C:outer membrane-bounded periplasmic space"/>
    <property type="evidence" value="ECO:0007669"/>
    <property type="project" value="TreeGrafter"/>
</dbReference>
<feature type="domain" description="Periplasmic binding protein" evidence="4">
    <location>
        <begin position="31"/>
        <end position="283"/>
    </location>
</feature>
<reference evidence="5 6" key="1">
    <citation type="submission" date="2015-09" db="EMBL/GenBank/DDBJ databases">
        <title>Draft Genome Sequence of Bradyrhizobium manausense Strain BR 3351T, a Novel Symbiotic Nitrogen-Fixing Alphaproteobacterium Isolated from Brazilian Amazon Rain Forest.</title>
        <authorList>
            <person name="De Araujo J.L."/>
            <person name="Zilli J.E."/>
        </authorList>
    </citation>
    <scope>NUCLEOTIDE SEQUENCE [LARGE SCALE GENOMIC DNA]</scope>
    <source>
        <strain evidence="5 6">BR3351</strain>
    </source>
</reference>
<dbReference type="EMBL" id="LJYG01000094">
    <property type="protein sequence ID" value="KRQ08148.1"/>
    <property type="molecule type" value="Genomic_DNA"/>
</dbReference>
<dbReference type="InterPro" id="IPR050555">
    <property type="entry name" value="Bact_Solute-Bind_Prot2"/>
</dbReference>
<keyword evidence="3" id="KW-0732">Signal</keyword>
<keyword evidence="6" id="KW-1185">Reference proteome</keyword>
<feature type="chain" id="PRO_5006435588" evidence="3">
    <location>
        <begin position="25"/>
        <end position="317"/>
    </location>
</feature>
<evidence type="ECO:0000313" key="5">
    <source>
        <dbReference type="EMBL" id="KRQ08148.1"/>
    </source>
</evidence>
<comment type="subcellular location">
    <subcellularLocation>
        <location evidence="1">Periplasm</location>
    </subcellularLocation>
</comment>
<dbReference type="PANTHER" id="PTHR30036">
    <property type="entry name" value="D-XYLOSE-BINDING PERIPLASMIC PROTEIN"/>
    <property type="match status" value="1"/>
</dbReference>
<evidence type="ECO:0000256" key="3">
    <source>
        <dbReference type="SAM" id="SignalP"/>
    </source>
</evidence>
<dbReference type="InterPro" id="IPR025997">
    <property type="entry name" value="SBP_2_dom"/>
</dbReference>
<dbReference type="InterPro" id="IPR028082">
    <property type="entry name" value="Peripla_BP_I"/>
</dbReference>
<dbReference type="CDD" id="cd06314">
    <property type="entry name" value="PBP1_tmGBP"/>
    <property type="match status" value="1"/>
</dbReference>
<dbReference type="RefSeq" id="WP_057750794.1">
    <property type="nucleotide sequence ID" value="NZ_LJYG01000094.1"/>
</dbReference>
<evidence type="ECO:0000256" key="2">
    <source>
        <dbReference type="ARBA" id="ARBA00007639"/>
    </source>
</evidence>
<dbReference type="Proteomes" id="UP000051936">
    <property type="component" value="Unassembled WGS sequence"/>
</dbReference>
<dbReference type="SUPFAM" id="SSF53822">
    <property type="entry name" value="Periplasmic binding protein-like I"/>
    <property type="match status" value="1"/>
</dbReference>
<name>A0A0R3DKG0_9BRAD</name>
<dbReference type="Gene3D" id="3.40.50.2300">
    <property type="match status" value="2"/>
</dbReference>
<evidence type="ECO:0000313" key="6">
    <source>
        <dbReference type="Proteomes" id="UP000051936"/>
    </source>
</evidence>
<dbReference type="GO" id="GO:0030246">
    <property type="term" value="F:carbohydrate binding"/>
    <property type="evidence" value="ECO:0007669"/>
    <property type="project" value="TreeGrafter"/>
</dbReference>
<comment type="similarity">
    <text evidence="2">Belongs to the bacterial solute-binding protein 2 family.</text>
</comment>
<dbReference type="AlphaFoldDB" id="A0A0R3DKG0"/>
<dbReference type="STRING" id="989370.AOQ71_21850"/>
<dbReference type="Pfam" id="PF13407">
    <property type="entry name" value="Peripla_BP_4"/>
    <property type="match status" value="1"/>
</dbReference>
<gene>
    <name evidence="5" type="ORF">AOQ71_21850</name>
</gene>
<organism evidence="5 6">
    <name type="scientific">Bradyrhizobium manausense</name>
    <dbReference type="NCBI Taxonomy" id="989370"/>
    <lineage>
        <taxon>Bacteria</taxon>
        <taxon>Pseudomonadati</taxon>
        <taxon>Pseudomonadota</taxon>
        <taxon>Alphaproteobacteria</taxon>
        <taxon>Hyphomicrobiales</taxon>
        <taxon>Nitrobacteraceae</taxon>
        <taxon>Bradyrhizobium</taxon>
    </lineage>
</organism>
<evidence type="ECO:0000256" key="1">
    <source>
        <dbReference type="ARBA" id="ARBA00004418"/>
    </source>
</evidence>
<protein>
    <submittedName>
        <fullName evidence="5">ABC transporter substrate-binding protein</fullName>
    </submittedName>
</protein>
<dbReference type="OrthoDB" id="569491at2"/>
<feature type="signal peptide" evidence="3">
    <location>
        <begin position="1"/>
        <end position="24"/>
    </location>
</feature>